<feature type="region of interest" description="Disordered" evidence="1">
    <location>
        <begin position="64"/>
        <end position="96"/>
    </location>
</feature>
<evidence type="ECO:0000256" key="1">
    <source>
        <dbReference type="SAM" id="MobiDB-lite"/>
    </source>
</evidence>
<feature type="region of interest" description="Disordered" evidence="1">
    <location>
        <begin position="133"/>
        <end position="153"/>
    </location>
</feature>
<keyword evidence="3" id="KW-1185">Reference proteome</keyword>
<feature type="non-terminal residue" evidence="2">
    <location>
        <position position="566"/>
    </location>
</feature>
<accession>A0A9N9F180</accession>
<protein>
    <submittedName>
        <fullName evidence="2">3745_t:CDS:1</fullName>
    </submittedName>
</protein>
<gene>
    <name evidence="2" type="ORF">AGERDE_LOCUS4359</name>
</gene>
<evidence type="ECO:0000313" key="3">
    <source>
        <dbReference type="Proteomes" id="UP000789831"/>
    </source>
</evidence>
<feature type="compositionally biased region" description="Polar residues" evidence="1">
    <location>
        <begin position="1"/>
        <end position="12"/>
    </location>
</feature>
<feature type="compositionally biased region" description="Low complexity" evidence="1">
    <location>
        <begin position="133"/>
        <end position="144"/>
    </location>
</feature>
<sequence>ATYASHLTSANKENLPKTPGSGGLLSGRGNTKTAIPVSTNISNAKKKQVFNSELKPPVINSAISYRTGNTSRNPSSRISSVSAPKKTSTPKKTNTISLSKKPAVTILSSALSKSKSQNTSASGNVKPKKVTFAANAEPKKPAAAGTKSSLMPAKKSVTPSVSSFIKPKSTAINLFSNLQLPPGSLRKLQTLRNISNTPNLKRPMRNPTTTAAKTSIKPTTNTTISRRLSTISSSATTSRKSSISIAPKIRGLSSVRRSPAKFSNKSQINFKPDASALKEIIASETSSDVDKKRQLSSFLLSSNGFRSTRSSIGVRGSSRLSKVASSYGHRVEEHRESQRASILGAAIRVMRPIQEESQKKALPNIRESLSMIKPVTSTRALASRQIKFKPDASALKEIIASETSNEVDKKRQLSSSSLLSSSGFRSTRSSIGVKGSLRLSQVAPSYGHRVEKHRESQRVSILGAAIRVMRPIQEESQKALPNIRESLSMVKTVTSTRALAGRKSLLFTRTIKKLRSEENQEIERTLITTTKERFRLQPRLSLTSERIGLINGRGGGVDNDTQTHNS</sequence>
<dbReference type="AlphaFoldDB" id="A0A9N9F180"/>
<name>A0A9N9F180_9GLOM</name>
<feature type="region of interest" description="Disordered" evidence="1">
    <location>
        <begin position="1"/>
        <end position="39"/>
    </location>
</feature>
<proteinExistence type="predicted"/>
<evidence type="ECO:0000313" key="2">
    <source>
        <dbReference type="EMBL" id="CAG8503325.1"/>
    </source>
</evidence>
<feature type="compositionally biased region" description="Polar residues" evidence="1">
    <location>
        <begin position="206"/>
        <end position="218"/>
    </location>
</feature>
<comment type="caution">
    <text evidence="2">The sequence shown here is derived from an EMBL/GenBank/DDBJ whole genome shotgun (WGS) entry which is preliminary data.</text>
</comment>
<dbReference type="EMBL" id="CAJVPL010000495">
    <property type="protein sequence ID" value="CAG8503325.1"/>
    <property type="molecule type" value="Genomic_DNA"/>
</dbReference>
<organism evidence="2 3">
    <name type="scientific">Ambispora gerdemannii</name>
    <dbReference type="NCBI Taxonomy" id="144530"/>
    <lineage>
        <taxon>Eukaryota</taxon>
        <taxon>Fungi</taxon>
        <taxon>Fungi incertae sedis</taxon>
        <taxon>Mucoromycota</taxon>
        <taxon>Glomeromycotina</taxon>
        <taxon>Glomeromycetes</taxon>
        <taxon>Archaeosporales</taxon>
        <taxon>Ambisporaceae</taxon>
        <taxon>Ambispora</taxon>
    </lineage>
</organism>
<feature type="compositionally biased region" description="Polar residues" evidence="1">
    <location>
        <begin position="28"/>
        <end position="39"/>
    </location>
</feature>
<dbReference type="OrthoDB" id="10434713at2759"/>
<reference evidence="2" key="1">
    <citation type="submission" date="2021-06" db="EMBL/GenBank/DDBJ databases">
        <authorList>
            <person name="Kallberg Y."/>
            <person name="Tangrot J."/>
            <person name="Rosling A."/>
        </authorList>
    </citation>
    <scope>NUCLEOTIDE SEQUENCE</scope>
    <source>
        <strain evidence="2">MT106</strain>
    </source>
</reference>
<feature type="compositionally biased region" description="Low complexity" evidence="1">
    <location>
        <begin position="71"/>
        <end position="95"/>
    </location>
</feature>
<feature type="region of interest" description="Disordered" evidence="1">
    <location>
        <begin position="196"/>
        <end position="220"/>
    </location>
</feature>
<dbReference type="Proteomes" id="UP000789831">
    <property type="component" value="Unassembled WGS sequence"/>
</dbReference>